<gene>
    <name evidence="2" type="ORF">LI90_4080</name>
</gene>
<evidence type="ECO:0000313" key="2">
    <source>
        <dbReference type="EMBL" id="KWX03030.1"/>
    </source>
</evidence>
<protein>
    <submittedName>
        <fullName evidence="2">D-inositol 3-phosphate glycosyltransferase 2</fullName>
    </submittedName>
</protein>
<sequence>MRSVAAHAGGSLQAAGKDAGQTRHVATGRAANRIPPPM</sequence>
<reference evidence="3" key="1">
    <citation type="submission" date="2015-04" db="EMBL/GenBank/DDBJ databases">
        <title>Physiological reanalysis, assessment of diazotrophy, and genome sequences of multiple isolates of Streptomyces thermoautotrophicus.</title>
        <authorList>
            <person name="MacKellar D.C."/>
            <person name="Lieber L."/>
            <person name="Norman J."/>
            <person name="Bolger A."/>
            <person name="Tobin C."/>
            <person name="Murray J.W."/>
            <person name="Chang R."/>
            <person name="Ford T."/>
            <person name="Nguyen P.Q."/>
            <person name="Woodward J."/>
            <person name="Permingeat H."/>
            <person name="Joshi N.S."/>
            <person name="Silver P.A."/>
            <person name="Usadel B."/>
            <person name="Rutherford A.W."/>
            <person name="Friesen M."/>
            <person name="Prell J."/>
        </authorList>
    </citation>
    <scope>NUCLEOTIDE SEQUENCE [LARGE SCALE GENOMIC DNA]</scope>
    <source>
        <strain evidence="3">H1</strain>
    </source>
</reference>
<evidence type="ECO:0000256" key="1">
    <source>
        <dbReference type="SAM" id="MobiDB-lite"/>
    </source>
</evidence>
<evidence type="ECO:0000313" key="3">
    <source>
        <dbReference type="Proteomes" id="UP000070188"/>
    </source>
</evidence>
<name>A0A132MZC5_9ACTN</name>
<dbReference type="STRING" id="1469144.LI90_4080"/>
<dbReference type="Proteomes" id="UP000070188">
    <property type="component" value="Unassembled WGS sequence"/>
</dbReference>
<organism evidence="2 3">
    <name type="scientific">Carbonactinospora thermoautotrophica</name>
    <dbReference type="NCBI Taxonomy" id="1469144"/>
    <lineage>
        <taxon>Bacteria</taxon>
        <taxon>Bacillati</taxon>
        <taxon>Actinomycetota</taxon>
        <taxon>Actinomycetes</taxon>
        <taxon>Kitasatosporales</taxon>
        <taxon>Carbonactinosporaceae</taxon>
        <taxon>Carbonactinospora</taxon>
    </lineage>
</organism>
<dbReference type="AlphaFoldDB" id="A0A132MZC5"/>
<dbReference type="GO" id="GO:0016740">
    <property type="term" value="F:transferase activity"/>
    <property type="evidence" value="ECO:0007669"/>
    <property type="project" value="UniProtKB-KW"/>
</dbReference>
<feature type="region of interest" description="Disordered" evidence="1">
    <location>
        <begin position="1"/>
        <end position="38"/>
    </location>
</feature>
<proteinExistence type="predicted"/>
<keyword evidence="2" id="KW-0808">Transferase</keyword>
<comment type="caution">
    <text evidence="2">The sequence shown here is derived from an EMBL/GenBank/DDBJ whole genome shotgun (WGS) entry which is preliminary data.</text>
</comment>
<accession>A0A132MZC5</accession>
<keyword evidence="3" id="KW-1185">Reference proteome</keyword>
<dbReference type="EMBL" id="LAXD01000001">
    <property type="protein sequence ID" value="KWX03030.1"/>
    <property type="molecule type" value="Genomic_DNA"/>
</dbReference>